<dbReference type="AlphaFoldDB" id="A0A0P7YMQ8"/>
<dbReference type="Pfam" id="PF07728">
    <property type="entry name" value="AAA_5"/>
    <property type="match status" value="1"/>
</dbReference>
<dbReference type="PANTHER" id="PTHR37291">
    <property type="entry name" value="5-METHYLCYTOSINE-SPECIFIC RESTRICTION ENZYME B"/>
    <property type="match status" value="1"/>
</dbReference>
<dbReference type="InterPro" id="IPR011704">
    <property type="entry name" value="ATPase_dyneun-rel_AAA"/>
</dbReference>
<accession>A0A0P7YMQ8</accession>
<organism evidence="2 3">
    <name type="scientific">Phormidesmis priestleyi Ana</name>
    <dbReference type="NCBI Taxonomy" id="1666911"/>
    <lineage>
        <taxon>Bacteria</taxon>
        <taxon>Bacillati</taxon>
        <taxon>Cyanobacteriota</taxon>
        <taxon>Cyanophyceae</taxon>
        <taxon>Leptolyngbyales</taxon>
        <taxon>Leptolyngbyaceae</taxon>
        <taxon>Phormidesmis</taxon>
    </lineage>
</organism>
<sequence length="676" mass="77515">MQASKKSEFLALYQEFSEDYPLTEKGKEHVSAYSKHRQQGQQNYREVEAVAARGEDITDLVLLKWIPYSDTPANREREVWIHHAPCVTGDLVKKSENNGNTVDWAETAKTIFQFVKHCNDNPADLETACQNYETSPHSKGFQTGYLTPILNALRPDDFLLINSKSQRSINYFTNSNYSTKIANYPQINDAERQLVNSIASDMRAIWDSELRDDDQFDIFCHWLTAIKKHTLKPPKYWKISPGDGAWQWDECRDNGFIALGFSELMDVSNLSQQEFNVQRDKIINQYPELNWNKDGGVNQVWKFSQISEGDRIVANRGISEVVGIGTVTGAYYYQHDAEKQRHRLPVHWDDTTVRSFNFPKGWVKTLIPLNANRFSDILQAPKIQEGMTLMGKGDVSIQPPNETYTLTQCSKDTYIDEALLHSWVSATNRKKQAILYGPPGTGKTYLAQRLARHLLSEGDGCKEIVQFHPAYTYEDFIEGIRPKQGENGGLDYPVVAGQFINFCEKARKRQDTCVLIIDEINRANLAQVFGELMYLMEYRDHEVTLPSGRTFSIPNNVRILGTMNTADRSIALVDHALRRRFAFLPLYPNLLGLAQFHADTDFAVDGLIQVLTDVNQSIGDLQYQLGTSFFLQKSLKDDLQAIWQMEIEPYLEEYFFDQPDKVKQFRWDAIKTQLQA</sequence>
<dbReference type="Proteomes" id="UP000050465">
    <property type="component" value="Unassembled WGS sequence"/>
</dbReference>
<dbReference type="PANTHER" id="PTHR37291:SF1">
    <property type="entry name" value="TYPE IV METHYL-DIRECTED RESTRICTION ENZYME ECOKMCRB SUBUNIT"/>
    <property type="match status" value="1"/>
</dbReference>
<dbReference type="GO" id="GO:0005524">
    <property type="term" value="F:ATP binding"/>
    <property type="evidence" value="ECO:0007669"/>
    <property type="project" value="InterPro"/>
</dbReference>
<feature type="domain" description="AAA+ ATPase" evidence="1">
    <location>
        <begin position="429"/>
        <end position="591"/>
    </location>
</feature>
<protein>
    <submittedName>
        <fullName evidence="2">AAA domain (Dynein-related subfamily)</fullName>
    </submittedName>
</protein>
<dbReference type="GO" id="GO:0016887">
    <property type="term" value="F:ATP hydrolysis activity"/>
    <property type="evidence" value="ECO:0007669"/>
    <property type="project" value="InterPro"/>
</dbReference>
<dbReference type="PATRIC" id="fig|1666911.3.peg.5473"/>
<dbReference type="EMBL" id="LJZR01000092">
    <property type="protein sequence ID" value="KPQ31622.1"/>
    <property type="molecule type" value="Genomic_DNA"/>
</dbReference>
<name>A0A0P7YMQ8_9CYAN</name>
<dbReference type="CDD" id="cd00009">
    <property type="entry name" value="AAA"/>
    <property type="match status" value="1"/>
</dbReference>
<dbReference type="Gene3D" id="3.40.50.300">
    <property type="entry name" value="P-loop containing nucleotide triphosphate hydrolases"/>
    <property type="match status" value="1"/>
</dbReference>
<gene>
    <name evidence="2" type="ORF">HLUCCA11_23360</name>
</gene>
<dbReference type="SMART" id="SM00382">
    <property type="entry name" value="AAA"/>
    <property type="match status" value="1"/>
</dbReference>
<dbReference type="InterPro" id="IPR052934">
    <property type="entry name" value="Methyl-DNA_Rec/Restrict_Enz"/>
</dbReference>
<evidence type="ECO:0000259" key="1">
    <source>
        <dbReference type="SMART" id="SM00382"/>
    </source>
</evidence>
<dbReference type="SUPFAM" id="SSF52540">
    <property type="entry name" value="P-loop containing nucleoside triphosphate hydrolases"/>
    <property type="match status" value="1"/>
</dbReference>
<dbReference type="STRING" id="1666911.HLUCCA11_23360"/>
<evidence type="ECO:0000313" key="2">
    <source>
        <dbReference type="EMBL" id="KPQ31622.1"/>
    </source>
</evidence>
<evidence type="ECO:0000313" key="3">
    <source>
        <dbReference type="Proteomes" id="UP000050465"/>
    </source>
</evidence>
<proteinExistence type="predicted"/>
<dbReference type="InterPro" id="IPR003593">
    <property type="entry name" value="AAA+_ATPase"/>
</dbReference>
<dbReference type="InterPro" id="IPR027417">
    <property type="entry name" value="P-loop_NTPase"/>
</dbReference>
<reference evidence="2 3" key="1">
    <citation type="submission" date="2015-09" db="EMBL/GenBank/DDBJ databases">
        <title>Identification and resolution of microdiversity through metagenomic sequencing of parallel consortia.</title>
        <authorList>
            <person name="Nelson W.C."/>
            <person name="Romine M.F."/>
            <person name="Lindemann S.R."/>
        </authorList>
    </citation>
    <scope>NUCLEOTIDE SEQUENCE [LARGE SCALE GENOMIC DNA]</scope>
    <source>
        <strain evidence="2">Ana</strain>
    </source>
</reference>
<comment type="caution">
    <text evidence="2">The sequence shown here is derived from an EMBL/GenBank/DDBJ whole genome shotgun (WGS) entry which is preliminary data.</text>
</comment>